<dbReference type="PROSITE" id="PS50262">
    <property type="entry name" value="G_PROTEIN_RECEP_F1_2"/>
    <property type="match status" value="1"/>
</dbReference>
<evidence type="ECO:0000259" key="11">
    <source>
        <dbReference type="PROSITE" id="PS50262"/>
    </source>
</evidence>
<evidence type="ECO:0000256" key="8">
    <source>
        <dbReference type="ARBA" id="ARBA00023224"/>
    </source>
</evidence>
<dbReference type="GO" id="GO:0043005">
    <property type="term" value="C:neuron projection"/>
    <property type="evidence" value="ECO:0007669"/>
    <property type="project" value="TreeGrafter"/>
</dbReference>
<evidence type="ECO:0000313" key="12">
    <source>
        <dbReference type="EMBL" id="KAK1886259.1"/>
    </source>
</evidence>
<accession>A0AAD9BQS0</accession>
<feature type="compositionally biased region" description="Polar residues" evidence="9">
    <location>
        <begin position="101"/>
        <end position="115"/>
    </location>
</feature>
<evidence type="ECO:0000256" key="2">
    <source>
        <dbReference type="ARBA" id="ARBA00022475"/>
    </source>
</evidence>
<gene>
    <name evidence="12" type="ORF">KUDE01_029976</name>
</gene>
<keyword evidence="4 10" id="KW-1133">Transmembrane helix</keyword>
<dbReference type="InterPro" id="IPR017452">
    <property type="entry name" value="GPCR_Rhodpsn_7TM"/>
</dbReference>
<dbReference type="SUPFAM" id="SSF81321">
    <property type="entry name" value="Family A G protein-coupled receptor-like"/>
    <property type="match status" value="1"/>
</dbReference>
<dbReference type="EMBL" id="JASDAP010000020">
    <property type="protein sequence ID" value="KAK1886259.1"/>
    <property type="molecule type" value="Genomic_DNA"/>
</dbReference>
<comment type="subcellular location">
    <subcellularLocation>
        <location evidence="1">Cell membrane</location>
        <topology evidence="1">Multi-pass membrane protein</topology>
    </subcellularLocation>
</comment>
<keyword evidence="8" id="KW-0807">Transducer</keyword>
<comment type="caution">
    <text evidence="12">The sequence shown here is derived from an EMBL/GenBank/DDBJ whole genome shotgun (WGS) entry which is preliminary data.</text>
</comment>
<dbReference type="PANTHER" id="PTHR24229">
    <property type="entry name" value="NEUROPEPTIDES RECEPTOR"/>
    <property type="match status" value="1"/>
</dbReference>
<keyword evidence="2" id="KW-1003">Cell membrane</keyword>
<evidence type="ECO:0000256" key="4">
    <source>
        <dbReference type="ARBA" id="ARBA00022989"/>
    </source>
</evidence>
<feature type="transmembrane region" description="Helical" evidence="10">
    <location>
        <begin position="36"/>
        <end position="58"/>
    </location>
</feature>
<sequence length="115" mass="12827">MAVAICLAFFVCWAPYYIIQLIHLGVKKPSVAFSYAYNIAISMGYANSCINPFLFIILSETFKRQFLRAVRPVNRKFRVHPSTTDGASVSVRMIPEGAHQDSPSGEMPQSNEAPQ</sequence>
<dbReference type="Pfam" id="PF00001">
    <property type="entry name" value="7tm_1"/>
    <property type="match status" value="1"/>
</dbReference>
<organism evidence="12 13">
    <name type="scientific">Dissostichus eleginoides</name>
    <name type="common">Patagonian toothfish</name>
    <name type="synonym">Dissostichus amissus</name>
    <dbReference type="NCBI Taxonomy" id="100907"/>
    <lineage>
        <taxon>Eukaryota</taxon>
        <taxon>Metazoa</taxon>
        <taxon>Chordata</taxon>
        <taxon>Craniata</taxon>
        <taxon>Vertebrata</taxon>
        <taxon>Euteleostomi</taxon>
        <taxon>Actinopterygii</taxon>
        <taxon>Neopterygii</taxon>
        <taxon>Teleostei</taxon>
        <taxon>Neoteleostei</taxon>
        <taxon>Acanthomorphata</taxon>
        <taxon>Eupercaria</taxon>
        <taxon>Perciformes</taxon>
        <taxon>Notothenioidei</taxon>
        <taxon>Nototheniidae</taxon>
        <taxon>Dissostichus</taxon>
    </lineage>
</organism>
<evidence type="ECO:0000256" key="1">
    <source>
        <dbReference type="ARBA" id="ARBA00004651"/>
    </source>
</evidence>
<dbReference type="InterPro" id="IPR000276">
    <property type="entry name" value="GPCR_Rhodpsn"/>
</dbReference>
<keyword evidence="6 10" id="KW-0472">Membrane</keyword>
<evidence type="ECO:0000313" key="13">
    <source>
        <dbReference type="Proteomes" id="UP001228049"/>
    </source>
</evidence>
<dbReference type="AlphaFoldDB" id="A0AAD9BQS0"/>
<keyword evidence="3 10" id="KW-0812">Transmembrane</keyword>
<evidence type="ECO:0000256" key="9">
    <source>
        <dbReference type="SAM" id="MobiDB-lite"/>
    </source>
</evidence>
<dbReference type="PRINTS" id="PR01507">
    <property type="entry name" value="MCH1RECEPTOR"/>
</dbReference>
<proteinExistence type="predicted"/>
<dbReference type="GO" id="GO:0042923">
    <property type="term" value="F:neuropeptide binding"/>
    <property type="evidence" value="ECO:0007669"/>
    <property type="project" value="TreeGrafter"/>
</dbReference>
<keyword evidence="5" id="KW-0297">G-protein coupled receptor</keyword>
<evidence type="ECO:0000256" key="6">
    <source>
        <dbReference type="ARBA" id="ARBA00023136"/>
    </source>
</evidence>
<keyword evidence="7 12" id="KW-0675">Receptor</keyword>
<dbReference type="GO" id="GO:0030273">
    <property type="term" value="F:melanin-concentrating hormone receptor activity"/>
    <property type="evidence" value="ECO:0007669"/>
    <property type="project" value="InterPro"/>
</dbReference>
<feature type="region of interest" description="Disordered" evidence="9">
    <location>
        <begin position="80"/>
        <end position="115"/>
    </location>
</feature>
<keyword evidence="13" id="KW-1185">Reference proteome</keyword>
<dbReference type="GO" id="GO:0007218">
    <property type="term" value="P:neuropeptide signaling pathway"/>
    <property type="evidence" value="ECO:0007669"/>
    <property type="project" value="InterPro"/>
</dbReference>
<evidence type="ECO:0000256" key="5">
    <source>
        <dbReference type="ARBA" id="ARBA00023040"/>
    </source>
</evidence>
<reference evidence="12" key="1">
    <citation type="submission" date="2023-04" db="EMBL/GenBank/DDBJ databases">
        <title>Chromosome-level genome of Chaenocephalus aceratus.</title>
        <authorList>
            <person name="Park H."/>
        </authorList>
    </citation>
    <scope>NUCLEOTIDE SEQUENCE</scope>
    <source>
        <strain evidence="12">DE</strain>
        <tissue evidence="12">Muscle</tissue>
    </source>
</reference>
<dbReference type="Proteomes" id="UP001228049">
    <property type="component" value="Unassembled WGS sequence"/>
</dbReference>
<evidence type="ECO:0000256" key="10">
    <source>
        <dbReference type="SAM" id="Phobius"/>
    </source>
</evidence>
<feature type="domain" description="G-protein coupled receptors family 1 profile" evidence="11">
    <location>
        <begin position="1"/>
        <end position="55"/>
    </location>
</feature>
<protein>
    <submittedName>
        <fullName evidence="12">Melanin-concentrating hormone receptor 1</fullName>
    </submittedName>
</protein>
<dbReference type="InterPro" id="IPR004047">
    <property type="entry name" value="MCHR1"/>
</dbReference>
<evidence type="ECO:0000256" key="7">
    <source>
        <dbReference type="ARBA" id="ARBA00023170"/>
    </source>
</evidence>
<dbReference type="PANTHER" id="PTHR24229:SF90">
    <property type="entry name" value="MELANIN-CONCENTRATING HORMONE RECEPTOR 1"/>
    <property type="match status" value="1"/>
</dbReference>
<dbReference type="Gene3D" id="1.20.1070.10">
    <property type="entry name" value="Rhodopsin 7-helix transmembrane proteins"/>
    <property type="match status" value="1"/>
</dbReference>
<dbReference type="GO" id="GO:0005886">
    <property type="term" value="C:plasma membrane"/>
    <property type="evidence" value="ECO:0007669"/>
    <property type="project" value="UniProtKB-SubCell"/>
</dbReference>
<name>A0AAD9BQS0_DISEL</name>
<evidence type="ECO:0000256" key="3">
    <source>
        <dbReference type="ARBA" id="ARBA00022692"/>
    </source>
</evidence>